<keyword evidence="1" id="KW-1133">Transmembrane helix</keyword>
<feature type="transmembrane region" description="Helical" evidence="1">
    <location>
        <begin position="15"/>
        <end position="34"/>
    </location>
</feature>
<proteinExistence type="predicted"/>
<organism evidence="2 3">
    <name type="scientific">Aspergillus candidus</name>
    <dbReference type="NCBI Taxonomy" id="41067"/>
    <lineage>
        <taxon>Eukaryota</taxon>
        <taxon>Fungi</taxon>
        <taxon>Dikarya</taxon>
        <taxon>Ascomycota</taxon>
        <taxon>Pezizomycotina</taxon>
        <taxon>Eurotiomycetes</taxon>
        <taxon>Eurotiomycetidae</taxon>
        <taxon>Eurotiales</taxon>
        <taxon>Aspergillaceae</taxon>
        <taxon>Aspergillus</taxon>
        <taxon>Aspergillus subgen. Circumdati</taxon>
    </lineage>
</organism>
<keyword evidence="3" id="KW-1185">Reference proteome</keyword>
<dbReference type="Proteomes" id="UP000234585">
    <property type="component" value="Unassembled WGS sequence"/>
</dbReference>
<evidence type="ECO:0000313" key="2">
    <source>
        <dbReference type="EMBL" id="PLB39328.1"/>
    </source>
</evidence>
<evidence type="ECO:0000313" key="3">
    <source>
        <dbReference type="Proteomes" id="UP000234585"/>
    </source>
</evidence>
<sequence length="62" mass="7050">MICITRSAFCYGGRIGLRCAFSLVLVLALVFFGITYLYHILFFLLSFSFLALVLNSRHRNGL</sequence>
<gene>
    <name evidence="2" type="ORF">BDW47DRAFT_15133</name>
</gene>
<dbReference type="AlphaFoldDB" id="A0A2I2FFB3"/>
<keyword evidence="1" id="KW-0812">Transmembrane</keyword>
<accession>A0A2I2FFB3</accession>
<reference evidence="2 3" key="1">
    <citation type="submission" date="2017-12" db="EMBL/GenBank/DDBJ databases">
        <authorList>
            <consortium name="DOE Joint Genome Institute"/>
            <person name="Haridas S."/>
            <person name="Kjaerbolling I."/>
            <person name="Vesth T.C."/>
            <person name="Frisvad J.C."/>
            <person name="Nybo J.L."/>
            <person name="Theobald S."/>
            <person name="Kuo A."/>
            <person name="Bowyer P."/>
            <person name="Matsuda Y."/>
            <person name="Mondo S."/>
            <person name="Lyhne E.K."/>
            <person name="Kogle M.E."/>
            <person name="Clum A."/>
            <person name="Lipzen A."/>
            <person name="Salamov A."/>
            <person name="Ngan C.Y."/>
            <person name="Daum C."/>
            <person name="Chiniquy J."/>
            <person name="Barry K."/>
            <person name="LaButti K."/>
            <person name="Simmons B.A."/>
            <person name="Magnuson J.K."/>
            <person name="Mortensen U.H."/>
            <person name="Larsen T.O."/>
            <person name="Grigoriev I.V."/>
            <person name="Baker S.E."/>
            <person name="Andersen M.R."/>
            <person name="Nordberg H.P."/>
            <person name="Cantor M.N."/>
            <person name="Hua S.X."/>
        </authorList>
    </citation>
    <scope>NUCLEOTIDE SEQUENCE [LARGE SCALE GENOMIC DNA]</scope>
    <source>
        <strain evidence="2 3">CBS 102.13</strain>
    </source>
</reference>
<name>A0A2I2FFB3_ASPCN</name>
<dbReference type="EMBL" id="KZ559130">
    <property type="protein sequence ID" value="PLB39328.1"/>
    <property type="molecule type" value="Genomic_DNA"/>
</dbReference>
<dbReference type="GeneID" id="36525485"/>
<evidence type="ECO:0000256" key="1">
    <source>
        <dbReference type="SAM" id="Phobius"/>
    </source>
</evidence>
<keyword evidence="1" id="KW-0472">Membrane</keyword>
<dbReference type="RefSeq" id="XP_024673340.1">
    <property type="nucleotide sequence ID" value="XM_024818325.1"/>
</dbReference>
<protein>
    <submittedName>
        <fullName evidence="2">Uncharacterized protein</fullName>
    </submittedName>
</protein>